<evidence type="ECO:0000256" key="4">
    <source>
        <dbReference type="ARBA" id="ARBA00022692"/>
    </source>
</evidence>
<keyword evidence="2 9" id="KW-0813">Transport</keyword>
<evidence type="ECO:0000256" key="5">
    <source>
        <dbReference type="ARBA" id="ARBA00022927"/>
    </source>
</evidence>
<comment type="subunit">
    <text evidence="9">The Tat system comprises two distinct complexes: a TatABC complex, containing multiple copies of TatA, TatB and TatC subunits, and a separate TatA complex, containing only TatA subunits. Substrates initially bind to the TatABC complex, which probably triggers association of the separate TatA complex to form the active translocon.</text>
</comment>
<keyword evidence="4 9" id="KW-0812">Transmembrane</keyword>
<evidence type="ECO:0000256" key="2">
    <source>
        <dbReference type="ARBA" id="ARBA00022448"/>
    </source>
</evidence>
<evidence type="ECO:0000313" key="12">
    <source>
        <dbReference type="Proteomes" id="UP000477911"/>
    </source>
</evidence>
<keyword evidence="6 9" id="KW-1133">Transmembrane helix</keyword>
<dbReference type="Gene3D" id="1.20.5.3310">
    <property type="match status" value="1"/>
</dbReference>
<dbReference type="GO" id="GO:0008320">
    <property type="term" value="F:protein transmembrane transporter activity"/>
    <property type="evidence" value="ECO:0007669"/>
    <property type="project" value="UniProtKB-UniRule"/>
</dbReference>
<dbReference type="GO" id="GO:0043953">
    <property type="term" value="P:protein transport by the Tat complex"/>
    <property type="evidence" value="ECO:0007669"/>
    <property type="project" value="UniProtKB-UniRule"/>
</dbReference>
<comment type="function">
    <text evidence="9">Part of the twin-arginine translocation (Tat) system that transports large folded proteins containing a characteristic twin-arginine motif in their signal peptide across membranes. Together with TatC, TatB is part of a receptor directly interacting with Tat signal peptides. TatB may form an oligomeric binding site that transiently accommodates folded Tat precursor proteins before their translocation.</text>
</comment>
<evidence type="ECO:0000256" key="8">
    <source>
        <dbReference type="ARBA" id="ARBA00023136"/>
    </source>
</evidence>
<sequence length="210" mass="21915">MFGMGWTEILLIGIVALIVVGPKELPNLFRTVGQFVGKARGMAREFTRAMEDAADQSGMKETNQMLKGMANPKKFGLDKVKEAADSVTRPMTPAPSSTSTSSAAMTAERTETAKKIQEATAQAATNRLEAEAAKDAEQAADEVESALAVPDVKLPPKAAATPAAPAPQPAPQPQAGLHQTAAQRASGGRAAKPAAKGRAARSSRLPSRKN</sequence>
<evidence type="ECO:0000256" key="3">
    <source>
        <dbReference type="ARBA" id="ARBA00022475"/>
    </source>
</evidence>
<comment type="similarity">
    <text evidence="9">Belongs to the TatB family.</text>
</comment>
<comment type="subcellular location">
    <subcellularLocation>
        <location evidence="9">Cell membrane</location>
        <topology evidence="9">Single-pass membrane protein</topology>
    </subcellularLocation>
    <subcellularLocation>
        <location evidence="1">Membrane</location>
        <topology evidence="1">Single-pass membrane protein</topology>
    </subcellularLocation>
</comment>
<dbReference type="NCBIfam" id="TIGR01410">
    <property type="entry name" value="tatB"/>
    <property type="match status" value="1"/>
</dbReference>
<reference evidence="11 12" key="1">
    <citation type="submission" date="2019-12" db="EMBL/GenBank/DDBJ databases">
        <authorList>
            <person name="Li M."/>
        </authorList>
    </citation>
    <scope>NUCLEOTIDE SEQUENCE [LARGE SCALE GENOMIC DNA]</scope>
    <source>
        <strain evidence="11 12">GBMRC 2024</strain>
    </source>
</reference>
<dbReference type="EMBL" id="WUMU01000003">
    <property type="protein sequence ID" value="MXN17045.1"/>
    <property type="molecule type" value="Genomic_DNA"/>
</dbReference>
<evidence type="ECO:0000256" key="9">
    <source>
        <dbReference type="HAMAP-Rule" id="MF_00237"/>
    </source>
</evidence>
<proteinExistence type="inferred from homology"/>
<keyword evidence="3 9" id="KW-1003">Cell membrane</keyword>
<feature type="region of interest" description="Disordered" evidence="10">
    <location>
        <begin position="150"/>
        <end position="210"/>
    </location>
</feature>
<gene>
    <name evidence="9 11" type="primary">tatB</name>
    <name evidence="11" type="ORF">GR170_04305</name>
</gene>
<accession>A0A6L7FZ68</accession>
<keyword evidence="5 9" id="KW-0653">Protein transport</keyword>
<dbReference type="HAMAP" id="MF_00237">
    <property type="entry name" value="TatB"/>
    <property type="match status" value="1"/>
</dbReference>
<evidence type="ECO:0000313" key="11">
    <source>
        <dbReference type="EMBL" id="MXN17045.1"/>
    </source>
</evidence>
<dbReference type="PANTHER" id="PTHR33162">
    <property type="entry name" value="SEC-INDEPENDENT PROTEIN TRANSLOCASE PROTEIN TATA, CHLOROPLASTIC"/>
    <property type="match status" value="1"/>
</dbReference>
<dbReference type="PRINTS" id="PR01506">
    <property type="entry name" value="TATBPROTEIN"/>
</dbReference>
<dbReference type="GO" id="GO:0033281">
    <property type="term" value="C:TAT protein transport complex"/>
    <property type="evidence" value="ECO:0007669"/>
    <property type="project" value="UniProtKB-UniRule"/>
</dbReference>
<protein>
    <recommendedName>
        <fullName evidence="9">Sec-independent protein translocase protein TatB</fullName>
    </recommendedName>
</protein>
<keyword evidence="8 9" id="KW-0472">Membrane</keyword>
<keyword evidence="7 9" id="KW-0811">Translocation</keyword>
<keyword evidence="12" id="KW-1185">Reference proteome</keyword>
<dbReference type="InterPro" id="IPR018448">
    <property type="entry name" value="TatB"/>
</dbReference>
<name>A0A6L7FZ68_9RHOB</name>
<feature type="compositionally biased region" description="Low complexity" evidence="10">
    <location>
        <begin position="88"/>
        <end position="107"/>
    </location>
</feature>
<dbReference type="Pfam" id="PF02416">
    <property type="entry name" value="TatA_B_E"/>
    <property type="match status" value="1"/>
</dbReference>
<organism evidence="11 12">
    <name type="scientific">Pseudooceanicola albus</name>
    <dbReference type="NCBI Taxonomy" id="2692189"/>
    <lineage>
        <taxon>Bacteria</taxon>
        <taxon>Pseudomonadati</taxon>
        <taxon>Pseudomonadota</taxon>
        <taxon>Alphaproteobacteria</taxon>
        <taxon>Rhodobacterales</taxon>
        <taxon>Paracoccaceae</taxon>
        <taxon>Pseudooceanicola</taxon>
    </lineage>
</organism>
<feature type="region of interest" description="Disordered" evidence="10">
    <location>
        <begin position="82"/>
        <end position="122"/>
    </location>
</feature>
<evidence type="ECO:0000256" key="10">
    <source>
        <dbReference type="SAM" id="MobiDB-lite"/>
    </source>
</evidence>
<dbReference type="InterPro" id="IPR003369">
    <property type="entry name" value="TatA/B/E"/>
</dbReference>
<comment type="caution">
    <text evidence="11">The sequence shown here is derived from an EMBL/GenBank/DDBJ whole genome shotgun (WGS) entry which is preliminary data.</text>
</comment>
<evidence type="ECO:0000256" key="6">
    <source>
        <dbReference type="ARBA" id="ARBA00022989"/>
    </source>
</evidence>
<dbReference type="Proteomes" id="UP000477911">
    <property type="component" value="Unassembled WGS sequence"/>
</dbReference>
<evidence type="ECO:0000256" key="7">
    <source>
        <dbReference type="ARBA" id="ARBA00023010"/>
    </source>
</evidence>
<dbReference type="AlphaFoldDB" id="A0A6L7FZ68"/>
<dbReference type="RefSeq" id="WP_160891962.1">
    <property type="nucleotide sequence ID" value="NZ_WUMU01000003.1"/>
</dbReference>
<evidence type="ECO:0000256" key="1">
    <source>
        <dbReference type="ARBA" id="ARBA00004167"/>
    </source>
</evidence>
<feature type="compositionally biased region" description="Low complexity" evidence="10">
    <location>
        <begin position="184"/>
        <end position="197"/>
    </location>
</feature>
<dbReference type="PANTHER" id="PTHR33162:SF1">
    <property type="entry name" value="SEC-INDEPENDENT PROTEIN TRANSLOCASE PROTEIN TATA, CHLOROPLASTIC"/>
    <property type="match status" value="1"/>
</dbReference>
<feature type="compositionally biased region" description="Basic residues" evidence="10">
    <location>
        <begin position="198"/>
        <end position="210"/>
    </location>
</feature>
<feature type="compositionally biased region" description="Basic and acidic residues" evidence="10">
    <location>
        <begin position="108"/>
        <end position="117"/>
    </location>
</feature>